<feature type="domain" description="CUB" evidence="6">
    <location>
        <begin position="1676"/>
        <end position="1786"/>
    </location>
</feature>
<reference evidence="7" key="1">
    <citation type="submission" date="2022-11" db="UniProtKB">
        <authorList>
            <consortium name="EnsemblMetazoa"/>
        </authorList>
    </citation>
    <scope>IDENTIFICATION</scope>
</reference>
<comment type="caution">
    <text evidence="3">Lacks conserved residue(s) required for the propagation of feature annotation.</text>
</comment>
<dbReference type="CDD" id="cd00041">
    <property type="entry name" value="CUB"/>
    <property type="match status" value="10"/>
</dbReference>
<proteinExistence type="predicted"/>
<evidence type="ECO:0000256" key="3">
    <source>
        <dbReference type="PROSITE-ProRule" id="PRU00059"/>
    </source>
</evidence>
<feature type="domain" description="CUB" evidence="6">
    <location>
        <begin position="1033"/>
        <end position="1172"/>
    </location>
</feature>
<dbReference type="RefSeq" id="XP_038047256.1">
    <property type="nucleotide sequence ID" value="XM_038191328.1"/>
</dbReference>
<dbReference type="PROSITE" id="PS01180">
    <property type="entry name" value="CUB"/>
    <property type="match status" value="10"/>
</dbReference>
<evidence type="ECO:0000313" key="8">
    <source>
        <dbReference type="Proteomes" id="UP000887568"/>
    </source>
</evidence>
<feature type="domain" description="CUB" evidence="6">
    <location>
        <begin position="1180"/>
        <end position="1290"/>
    </location>
</feature>
<dbReference type="Gene3D" id="2.60.120.290">
    <property type="entry name" value="Spermadhesin, CUB domain"/>
    <property type="match status" value="10"/>
</dbReference>
<dbReference type="InterPro" id="IPR035914">
    <property type="entry name" value="Sperma_CUB_dom_sf"/>
</dbReference>
<feature type="signal peptide" evidence="5">
    <location>
        <begin position="1"/>
        <end position="29"/>
    </location>
</feature>
<feature type="domain" description="CUB" evidence="6">
    <location>
        <begin position="92"/>
        <end position="214"/>
    </location>
</feature>
<feature type="domain" description="CUB" evidence="6">
    <location>
        <begin position="1298"/>
        <end position="1410"/>
    </location>
</feature>
<dbReference type="OMA" id="NCYIVIR"/>
<dbReference type="SMART" id="SM00042">
    <property type="entry name" value="CUB"/>
    <property type="match status" value="10"/>
</dbReference>
<feature type="chain" id="PRO_5037340719" description="CUB domain-containing protein" evidence="5">
    <location>
        <begin position="30"/>
        <end position="1787"/>
    </location>
</feature>
<keyword evidence="2" id="KW-1015">Disulfide bond</keyword>
<keyword evidence="5" id="KW-0732">Signal</keyword>
<dbReference type="EnsemblMetazoa" id="XM_038191328.1">
    <property type="protein sequence ID" value="XP_038047256.1"/>
    <property type="gene ID" value="LOC119721308"/>
</dbReference>
<feature type="domain" description="CUB" evidence="6">
    <location>
        <begin position="1418"/>
        <end position="1528"/>
    </location>
</feature>
<keyword evidence="8" id="KW-1185">Reference proteome</keyword>
<organism evidence="7 8">
    <name type="scientific">Patiria miniata</name>
    <name type="common">Bat star</name>
    <name type="synonym">Asterina miniata</name>
    <dbReference type="NCBI Taxonomy" id="46514"/>
    <lineage>
        <taxon>Eukaryota</taxon>
        <taxon>Metazoa</taxon>
        <taxon>Echinodermata</taxon>
        <taxon>Eleutherozoa</taxon>
        <taxon>Asterozoa</taxon>
        <taxon>Asteroidea</taxon>
        <taxon>Valvatacea</taxon>
        <taxon>Valvatida</taxon>
        <taxon>Asterinidae</taxon>
        <taxon>Patiria</taxon>
    </lineage>
</organism>
<sequence length="1787" mass="201338">MNSPAGLSPTLWLCVAVVSVFLYPAEVVCQTHQWKNRYSSCTKQCGEGIQTLQKYCFTTEQIPKPALESFCSGIPIREKDVISCNTFPCGTCERTYTSPSGTITSPHYPDKFSIPRYCRLFITLPPDNRVLLGFSEFVLEGLNLAAFSDLEESTVCLCGTLVQITDQEQNGRSNTYCGTKQTFSWLSDSNSVLLEFVTESSHLFNRFKGHYEAITAKPACFERRDLSEVGKGYVRSPGHPNKYGNGLHCEYVLHADPLHAIALTLLEFQLEPSPDCDLDYLVIEDMYSRRQQKFCGTLGDALWTSDSNEVRLVFHSNAYDPYKGFAILYESEDRAPKGSQIFTEPEGTITSPGYPLVYPPDTSAHYRILADPGRIIVIKFTEFEMEREDSQGQPIPLPRQRRSTLDVLQYEKGGDCDEVDYINIYDKLAGLSDDYCGKLPPFTWFSQSNEVIIRFVSDADENYKGFSADYRTVEKRPASEWELVFRAASVTETEPVRKWQDTSRSYAEWDPNAKSVFKEDSPRTFKPRKVNDWQALQVRKVKIELYKAGKVVAAFHFKNLPTDDIDDWFDCDQLIYASYEDLLHIDCGDLDFSTTDNFAITDNWGSSGMTCNNETARLWLDIQDRIPNPAIPTACPYERSARSVAKFFYSMGREAGLTEKGTNIATADVVTIWIQRDCDQIFTNIPSKVEIESEGYGVSAGYPNNEYCDYYFLNQPYDRFFLHFSEFSLEYDENCSKDYVEIEDLTTGRTDRFCGNQHHPLFTTDGNAAIMRFRTDSYSTFPGWKGEASLEGRNNEDCSSIVTDTSGNLTNADYPLPLTHFRLQGCETLLHGHIAHRVTASFTKVMVDLEDCPELTIIDHVSSTPVVEVSGRILPFSWTSVSNELILWYCASLPYRSYLYYEGNFRATISPSPATCVQYFDAEFPGTFDWPSTSLTTGAENCYIVIRTHPVLNYRIILTIKNLVLKDKDCNSYIKMTDTTTQRSDTTCTTARQPFTWTSDANEVIVQFLSGSSVSVHTVDGYFSSGPRPRLSESQTFTGTQGSFTSPNYPKDYPSNLRMDYLFHGKAHEIVFLNFQELNLELPSTTPVGSPRDKRHLPRHILYKRQAITTTKTACEYDYIEIKDNLDTSRNVKYCGNQLPFSWVSSANEALVTFITDGSVVKKGFKAEYIFQQRPDPTGCGGIYETSSGGFNSPGYPGIYPRNSECTYSILALANQRVRLTFNSFNTESDDTCEKDSVEVTDKLSSKADRYCGNQQTPFSWTSDSNLVFVIFQSDGQRQYGGFTAKYEFEDRPENTVCQYNFDDQSGEIQSPMSSGEYPNLRECNYVVTVESGFGIHLTFVEFNLEGPAPNGECEYDYLQIEDAVSGSSDKLCGIKDPFERVIGTNQVQLIFKSDLIVFYKGFRAVYEQVDLSAPSDCDKDFKTPSGIFTSPNYPANYPNSKECRYRIVVAQDQRVKITFSAFGLESSSNCLFDYVEVSDVGRNNEEKFCGRKVNPFSWSSETNDVMVLFHSNDRTPSTGFNAKYESEALPVQAAVNTGCGNDYNIILRDSTGKMTSPGYPRDYPLNIECKMRIELPDGMLCEITFTDFQLEDYYQGNWCYDYVQLTSIPDGDTVSYCGTMSTPSTWRSKSKSCEILFYSDSVQPAEGYKATYEAVGASPTPTSGPAQTAPPSSACMQDLGGPAGTFTSPNFPNNYPKNVDCVTTITVATGKRVKIVFDKFDVEYEDQCGWDWVQITDLGTNEAIKYCGVYSSGLDYQSTTDAVRVTLHSDNFVPRPGYSAEFTAVP</sequence>
<feature type="compositionally biased region" description="Polar residues" evidence="4">
    <location>
        <begin position="1032"/>
        <end position="1048"/>
    </location>
</feature>
<feature type="domain" description="CUB" evidence="6">
    <location>
        <begin position="337"/>
        <end position="473"/>
    </location>
</feature>
<feature type="domain" description="CUB" evidence="6">
    <location>
        <begin position="1540"/>
        <end position="1656"/>
    </location>
</feature>
<dbReference type="Gene3D" id="2.20.100.10">
    <property type="entry name" value="Thrombospondin type-1 (TSP1) repeat"/>
    <property type="match status" value="1"/>
</dbReference>
<dbReference type="PANTHER" id="PTHR24251">
    <property type="entry name" value="OVOCHYMASE-RELATED"/>
    <property type="match status" value="1"/>
</dbReference>
<evidence type="ECO:0000256" key="4">
    <source>
        <dbReference type="SAM" id="MobiDB-lite"/>
    </source>
</evidence>
<dbReference type="InterPro" id="IPR000859">
    <property type="entry name" value="CUB_dom"/>
</dbReference>
<dbReference type="Pfam" id="PF00431">
    <property type="entry name" value="CUB"/>
    <property type="match status" value="11"/>
</dbReference>
<dbReference type="OrthoDB" id="10009301at2759"/>
<dbReference type="InterPro" id="IPR036383">
    <property type="entry name" value="TSP1_rpt_sf"/>
</dbReference>
<evidence type="ECO:0000256" key="1">
    <source>
        <dbReference type="ARBA" id="ARBA00022737"/>
    </source>
</evidence>
<protein>
    <recommendedName>
        <fullName evidence="6">CUB domain-containing protein</fullName>
    </recommendedName>
</protein>
<dbReference type="FunFam" id="2.60.120.290:FF:000013">
    <property type="entry name" value="Membrane frizzled-related protein"/>
    <property type="match status" value="2"/>
</dbReference>
<name>A0A913Z8C2_PATMI</name>
<evidence type="ECO:0000259" key="6">
    <source>
        <dbReference type="PROSITE" id="PS01180"/>
    </source>
</evidence>
<dbReference type="GeneID" id="119721308"/>
<feature type="region of interest" description="Disordered" evidence="4">
    <location>
        <begin position="1030"/>
        <end position="1049"/>
    </location>
</feature>
<feature type="domain" description="CUB" evidence="6">
    <location>
        <begin position="678"/>
        <end position="791"/>
    </location>
</feature>
<keyword evidence="1" id="KW-0677">Repeat</keyword>
<feature type="domain" description="CUB" evidence="6">
    <location>
        <begin position="220"/>
        <end position="332"/>
    </location>
</feature>
<evidence type="ECO:0000256" key="5">
    <source>
        <dbReference type="SAM" id="SignalP"/>
    </source>
</evidence>
<evidence type="ECO:0000256" key="2">
    <source>
        <dbReference type="ARBA" id="ARBA00023157"/>
    </source>
</evidence>
<accession>A0A913Z8C2</accession>
<dbReference type="Proteomes" id="UP000887568">
    <property type="component" value="Unplaced"/>
</dbReference>
<evidence type="ECO:0000313" key="7">
    <source>
        <dbReference type="EnsemblMetazoa" id="XP_038047256.1"/>
    </source>
</evidence>
<dbReference type="SUPFAM" id="SSF49854">
    <property type="entry name" value="Spermadhesin, CUB domain"/>
    <property type="match status" value="11"/>
</dbReference>
<dbReference type="PANTHER" id="PTHR24251:SF30">
    <property type="entry name" value="MEMBRANE FRIZZLED-RELATED PROTEIN"/>
    <property type="match status" value="1"/>
</dbReference>